<sequence>MAVSRIAPSVLSGADRKDIGAAALCRFRCPERVT</sequence>
<dbReference type="EMBL" id="RBIL01000002">
    <property type="protein sequence ID" value="RKQ88317.1"/>
    <property type="molecule type" value="Genomic_DNA"/>
</dbReference>
<name>A0A660L304_9ACTN</name>
<comment type="caution">
    <text evidence="1">The sequence shown here is derived from an EMBL/GenBank/DDBJ whole genome shotgun (WGS) entry which is preliminary data.</text>
</comment>
<gene>
    <name evidence="1" type="ORF">C8N24_6359</name>
</gene>
<dbReference type="Proteomes" id="UP000278962">
    <property type="component" value="Unassembled WGS sequence"/>
</dbReference>
<reference evidence="1 2" key="1">
    <citation type="submission" date="2018-10" db="EMBL/GenBank/DDBJ databases">
        <title>Genomic Encyclopedia of Archaeal and Bacterial Type Strains, Phase II (KMG-II): from individual species to whole genera.</title>
        <authorList>
            <person name="Goeker M."/>
        </authorList>
    </citation>
    <scope>NUCLEOTIDE SEQUENCE [LARGE SCALE GENOMIC DNA]</scope>
    <source>
        <strain evidence="1 2">DSM 14954</strain>
    </source>
</reference>
<dbReference type="AlphaFoldDB" id="A0A660L304"/>
<protein>
    <submittedName>
        <fullName evidence="1">Uncharacterized protein</fullName>
    </submittedName>
</protein>
<proteinExistence type="predicted"/>
<keyword evidence="2" id="KW-1185">Reference proteome</keyword>
<organism evidence="1 2">
    <name type="scientific">Solirubrobacter pauli</name>
    <dbReference type="NCBI Taxonomy" id="166793"/>
    <lineage>
        <taxon>Bacteria</taxon>
        <taxon>Bacillati</taxon>
        <taxon>Actinomycetota</taxon>
        <taxon>Thermoleophilia</taxon>
        <taxon>Solirubrobacterales</taxon>
        <taxon>Solirubrobacteraceae</taxon>
        <taxon>Solirubrobacter</taxon>
    </lineage>
</organism>
<accession>A0A660L304</accession>
<evidence type="ECO:0000313" key="2">
    <source>
        <dbReference type="Proteomes" id="UP000278962"/>
    </source>
</evidence>
<evidence type="ECO:0000313" key="1">
    <source>
        <dbReference type="EMBL" id="RKQ88317.1"/>
    </source>
</evidence>